<dbReference type="RefSeq" id="WP_089974574.1">
    <property type="nucleotide sequence ID" value="NZ_CP084916.1"/>
</dbReference>
<keyword evidence="3" id="KW-1185">Reference proteome</keyword>
<evidence type="ECO:0000313" key="1">
    <source>
        <dbReference type="EMBL" id="SDQ02740.1"/>
    </source>
</evidence>
<dbReference type="EMBL" id="FNJW01000008">
    <property type="protein sequence ID" value="SDQ19728.1"/>
    <property type="molecule type" value="Genomic_DNA"/>
</dbReference>
<accession>A0A1H0XII0</accession>
<dbReference type="EMBL" id="FNJW01000006">
    <property type="protein sequence ID" value="SDQ02740.1"/>
    <property type="molecule type" value="Genomic_DNA"/>
</dbReference>
<gene>
    <name evidence="1" type="ORF">SAMN04487752_0272</name>
    <name evidence="2" type="ORF">SAMN04487752_1202</name>
</gene>
<proteinExistence type="predicted"/>
<dbReference type="Proteomes" id="UP000199481">
    <property type="component" value="Unassembled WGS sequence"/>
</dbReference>
<reference evidence="3" key="1">
    <citation type="submission" date="2016-10" db="EMBL/GenBank/DDBJ databases">
        <authorList>
            <person name="Varghese N."/>
            <person name="Submissions S."/>
        </authorList>
    </citation>
    <scope>NUCLEOTIDE SEQUENCE [LARGE SCALE GENOMIC DNA]</scope>
    <source>
        <strain evidence="3">MPL-11</strain>
    </source>
</reference>
<protein>
    <submittedName>
        <fullName evidence="1">Uncharacterized protein</fullName>
    </submittedName>
</protein>
<evidence type="ECO:0000313" key="3">
    <source>
        <dbReference type="Proteomes" id="UP000199481"/>
    </source>
</evidence>
<reference evidence="1" key="2">
    <citation type="submission" date="2016-10" db="EMBL/GenBank/DDBJ databases">
        <authorList>
            <person name="de Groot N.N."/>
        </authorList>
    </citation>
    <scope>NUCLEOTIDE SEQUENCE [LARGE SCALE GENOMIC DNA]</scope>
    <source>
        <strain evidence="1">MPL-11</strain>
    </source>
</reference>
<evidence type="ECO:0000313" key="2">
    <source>
        <dbReference type="EMBL" id="SDQ19728.1"/>
    </source>
</evidence>
<organism evidence="1 3">
    <name type="scientific">Carnobacterium viridans</name>
    <dbReference type="NCBI Taxonomy" id="174587"/>
    <lineage>
        <taxon>Bacteria</taxon>
        <taxon>Bacillati</taxon>
        <taxon>Bacillota</taxon>
        <taxon>Bacilli</taxon>
        <taxon>Lactobacillales</taxon>
        <taxon>Carnobacteriaceae</taxon>
        <taxon>Carnobacterium</taxon>
    </lineage>
</organism>
<name>A0A1H0XII0_9LACT</name>
<dbReference type="AlphaFoldDB" id="A0A1H0XII0"/>
<sequence length="66" mass="7899">MMKTIKNTSINLLNQIAVSKHEKEKHHAKFSNLNKSTIANHKIDYEKMKSDNKKMQHRIREQMKHN</sequence>